<evidence type="ECO:0000313" key="4">
    <source>
        <dbReference type="EMBL" id="QGS10379.1"/>
    </source>
</evidence>
<feature type="compositionally biased region" description="Polar residues" evidence="1">
    <location>
        <begin position="56"/>
        <end position="68"/>
    </location>
</feature>
<evidence type="ECO:0000313" key="5">
    <source>
        <dbReference type="Proteomes" id="UP000424490"/>
    </source>
</evidence>
<feature type="transmembrane region" description="Helical" evidence="2">
    <location>
        <begin position="97"/>
        <end position="120"/>
    </location>
</feature>
<dbReference type="Pfam" id="PF10708">
    <property type="entry name" value="DUF2510"/>
    <property type="match status" value="1"/>
</dbReference>
<evidence type="ECO:0000256" key="1">
    <source>
        <dbReference type="SAM" id="MobiDB-lite"/>
    </source>
</evidence>
<dbReference type="AlphaFoldDB" id="A0A857A5U7"/>
<proteinExistence type="predicted"/>
<feature type="domain" description="DUF2510" evidence="3">
    <location>
        <begin position="6"/>
        <end position="37"/>
    </location>
</feature>
<name>A0A857A5U7_9ACTO</name>
<keyword evidence="2" id="KW-1133">Transmembrane helix</keyword>
<feature type="region of interest" description="Disordered" evidence="1">
    <location>
        <begin position="55"/>
        <end position="90"/>
    </location>
</feature>
<dbReference type="EMBL" id="CP046315">
    <property type="protein sequence ID" value="QGS10379.1"/>
    <property type="molecule type" value="Genomic_DNA"/>
</dbReference>
<sequence>MSQPAPGWYPDPAGSQRLRWWSGGEWTEQFHDMPQRGAPVTQQTPADQTAGHYMPAQSQAPTVSSDPYNPSGVAPQLGAAGMGPQAGDAAPKSGRGWVIGAIVSVLLMVVFFGTMVYAGIQLRAQNVEWRDVQDQRNSTKISLDHKQDELDKVKKELEEAQK</sequence>
<dbReference type="RefSeq" id="WP_081445525.1">
    <property type="nucleotide sequence ID" value="NZ_CP046315.1"/>
</dbReference>
<evidence type="ECO:0000259" key="3">
    <source>
        <dbReference type="Pfam" id="PF10708"/>
    </source>
</evidence>
<accession>A0A857A5U7</accession>
<dbReference type="Proteomes" id="UP000424490">
    <property type="component" value="Chromosome"/>
</dbReference>
<reference evidence="4 5" key="1">
    <citation type="submission" date="2019-11" db="EMBL/GenBank/DDBJ databases">
        <title>FDA dAtabase for Regulatory Grade micrObial Sequences (FDA-ARGOS): Supporting development and validation of Infectious Disease Dx tests.</title>
        <authorList>
            <person name="Stonesifer R."/>
            <person name="Tallon L."/>
            <person name="Sadzewicz L."/>
            <person name="Vavikolanu K."/>
            <person name="Mehta A."/>
            <person name="Aluvathingal J."/>
            <person name="Nadendla S."/>
            <person name="Myers T."/>
            <person name="Yan Y."/>
            <person name="Sichtig H."/>
        </authorList>
    </citation>
    <scope>NUCLEOTIDE SEQUENCE [LARGE SCALE GENOMIC DNA]</scope>
    <source>
        <strain evidence="4 5">FDAARGOS_732</strain>
    </source>
</reference>
<protein>
    <submittedName>
        <fullName evidence="4">DUF2510 domain-containing protein</fullName>
    </submittedName>
</protein>
<keyword evidence="2" id="KW-0812">Transmembrane</keyword>
<keyword evidence="2" id="KW-0472">Membrane</keyword>
<organism evidence="4 5">
    <name type="scientific">Schaalia odontolytica</name>
    <dbReference type="NCBI Taxonomy" id="1660"/>
    <lineage>
        <taxon>Bacteria</taxon>
        <taxon>Bacillati</taxon>
        <taxon>Actinomycetota</taxon>
        <taxon>Actinomycetes</taxon>
        <taxon>Actinomycetales</taxon>
        <taxon>Actinomycetaceae</taxon>
        <taxon>Schaalia</taxon>
    </lineage>
</organism>
<dbReference type="InterPro" id="IPR018929">
    <property type="entry name" value="DUF2510"/>
</dbReference>
<evidence type="ECO:0000256" key="2">
    <source>
        <dbReference type="SAM" id="Phobius"/>
    </source>
</evidence>
<gene>
    <name evidence="4" type="ORF">FOC40_02485</name>
</gene>